<protein>
    <recommendedName>
        <fullName evidence="4">DUF1844 domain-containing protein</fullName>
    </recommendedName>
</protein>
<dbReference type="STRING" id="1121448.DGI_0673"/>
<accession>T2G8U5</accession>
<dbReference type="HOGENOM" id="CLU_136189_0_1_7"/>
<reference evidence="3" key="2">
    <citation type="submission" date="2013-07" db="EMBL/GenBank/DDBJ databases">
        <authorList>
            <person name="Morais-Silva F.O."/>
            <person name="Rezende A.M."/>
            <person name="Pimentel C."/>
            <person name="Resende D.M."/>
            <person name="Santos C.I."/>
            <person name="Clemente C."/>
            <person name="de Oliveira L.M."/>
            <person name="da Silva S.M."/>
            <person name="Costa D.A."/>
            <person name="Varela-Raposo A."/>
            <person name="Horacio E.C.A."/>
            <person name="Matos M."/>
            <person name="Flores O."/>
            <person name="Ruiz J.C."/>
            <person name="Rodrigues-Pousada C."/>
        </authorList>
    </citation>
    <scope>NUCLEOTIDE SEQUENCE [LARGE SCALE GENOMIC DNA]</scope>
    <source>
        <strain evidence="3">ATCC 19364 / DSM 1382 / NCIMB 9332 / VKM B-1759</strain>
    </source>
</reference>
<evidence type="ECO:0000256" key="1">
    <source>
        <dbReference type="SAM" id="MobiDB-lite"/>
    </source>
</evidence>
<sequence>MSETEKKEEFVVHDRRVTVEDETAANAQADAQVDGPADAAPSPADQDQDPAQVCGMPTLPEPNFSTFVFSLFSSCLVHLGEVPNPENRNVCMDLAMAKHTIDTLTMLKEKTAGNLDAEETRLVDGLLYELRMKYVMRKP</sequence>
<feature type="compositionally biased region" description="Basic and acidic residues" evidence="1">
    <location>
        <begin position="1"/>
        <end position="19"/>
    </location>
</feature>
<dbReference type="PATRIC" id="fig|1121448.10.peg.678"/>
<evidence type="ECO:0000313" key="2">
    <source>
        <dbReference type="EMBL" id="AGW12579.1"/>
    </source>
</evidence>
<reference evidence="2 3" key="1">
    <citation type="journal article" date="2013" name="J. Bacteriol.">
        <title>Roles of HynAB and Ech, the only two hydrogenases found in the model sulfate reducer Desulfovibrio gigas.</title>
        <authorList>
            <person name="Morais-Silva F.O."/>
            <person name="Santos C.I."/>
            <person name="Rodrigues R."/>
            <person name="Pereira I.A."/>
            <person name="Rodrigues-Pousada C."/>
        </authorList>
    </citation>
    <scope>NUCLEOTIDE SEQUENCE [LARGE SCALE GENOMIC DNA]</scope>
    <source>
        <strain evidence="3">ATCC 19364 / DSM 1382 / NCIMB 9332 / VKM B-1759</strain>
    </source>
</reference>
<feature type="region of interest" description="Disordered" evidence="1">
    <location>
        <begin position="1"/>
        <end position="54"/>
    </location>
</feature>
<dbReference type="Pfam" id="PF08899">
    <property type="entry name" value="DUF1844"/>
    <property type="match status" value="1"/>
</dbReference>
<name>T2G8U5_MEGG1</name>
<dbReference type="eggNOG" id="ENOG50334IY">
    <property type="taxonomic scope" value="Bacteria"/>
</dbReference>
<keyword evidence="3" id="KW-1185">Reference proteome</keyword>
<proteinExistence type="predicted"/>
<dbReference type="KEGG" id="dgg:DGI_0673"/>
<evidence type="ECO:0000313" key="3">
    <source>
        <dbReference type="Proteomes" id="UP000016587"/>
    </source>
</evidence>
<dbReference type="InterPro" id="IPR014995">
    <property type="entry name" value="DUF1844"/>
</dbReference>
<organism evidence="2 3">
    <name type="scientific">Megalodesulfovibrio gigas (strain ATCC 19364 / DSM 1382 / NCIMB 9332 / VKM B-1759)</name>
    <name type="common">Desulfovibrio gigas</name>
    <dbReference type="NCBI Taxonomy" id="1121448"/>
    <lineage>
        <taxon>Bacteria</taxon>
        <taxon>Pseudomonadati</taxon>
        <taxon>Thermodesulfobacteriota</taxon>
        <taxon>Desulfovibrionia</taxon>
        <taxon>Desulfovibrionales</taxon>
        <taxon>Desulfovibrionaceae</taxon>
        <taxon>Megalodesulfovibrio</taxon>
    </lineage>
</organism>
<dbReference type="Proteomes" id="UP000016587">
    <property type="component" value="Chromosome"/>
</dbReference>
<dbReference type="EMBL" id="CP006585">
    <property type="protein sequence ID" value="AGW12579.1"/>
    <property type="molecule type" value="Genomic_DNA"/>
</dbReference>
<dbReference type="RefSeq" id="WP_021759246.1">
    <property type="nucleotide sequence ID" value="NC_022444.1"/>
</dbReference>
<dbReference type="AlphaFoldDB" id="T2G8U5"/>
<gene>
    <name evidence="2" type="ORF">DGI_0673</name>
</gene>
<feature type="compositionally biased region" description="Low complexity" evidence="1">
    <location>
        <begin position="36"/>
        <end position="52"/>
    </location>
</feature>
<evidence type="ECO:0008006" key="4">
    <source>
        <dbReference type="Google" id="ProtNLM"/>
    </source>
</evidence>